<feature type="coiled-coil region" evidence="7">
    <location>
        <begin position="19"/>
        <end position="46"/>
    </location>
</feature>
<dbReference type="InterPro" id="IPR004226">
    <property type="entry name" value="TBCA"/>
</dbReference>
<evidence type="ECO:0000256" key="4">
    <source>
        <dbReference type="ARBA" id="ARBA00023186"/>
    </source>
</evidence>
<sequence length="113" mass="13063">MSTKPDPRLRTIKIKSGIVKRLSKEVVAYEKESIREEERLAKMKMEGQEDSRIKLQEKVIQESLMMIPDCRKRLQVAWGELKGILDSEPDLVENVDFVAARTILEEAQPQMAH</sequence>
<evidence type="ECO:0000313" key="9">
    <source>
        <dbReference type="Proteomes" id="UP000192247"/>
    </source>
</evidence>
<dbReference type="InParanoid" id="A0A1V9XZN5"/>
<comment type="similarity">
    <text evidence="2 6">Belongs to the TBCA family.</text>
</comment>
<evidence type="ECO:0000256" key="6">
    <source>
        <dbReference type="RuleBase" id="RU364030"/>
    </source>
</evidence>
<dbReference type="AlphaFoldDB" id="A0A1V9XZN5"/>
<evidence type="ECO:0000256" key="1">
    <source>
        <dbReference type="ARBA" id="ARBA00003046"/>
    </source>
</evidence>
<comment type="subunit">
    <text evidence="5 6">Supercomplex made of cofactors A to E. Cofactors A and D function by capturing and stabilizing tubulin in a quasi-native conformation. Cofactor E binds to the cofactor D-tubulin complex; interaction with cofactor C then causes the release of tubulin polypeptides that are committed to the native state.</text>
</comment>
<keyword evidence="6" id="KW-0206">Cytoskeleton</keyword>
<gene>
    <name evidence="8" type="ORF">BIW11_06082</name>
</gene>
<evidence type="ECO:0000256" key="5">
    <source>
        <dbReference type="ARBA" id="ARBA00026055"/>
    </source>
</evidence>
<dbReference type="EMBL" id="MNPL01001653">
    <property type="protein sequence ID" value="OQR78929.1"/>
    <property type="molecule type" value="Genomic_DNA"/>
</dbReference>
<keyword evidence="4 6" id="KW-0143">Chaperone</keyword>
<evidence type="ECO:0000256" key="3">
    <source>
        <dbReference type="ARBA" id="ARBA00015002"/>
    </source>
</evidence>
<dbReference type="PANTHER" id="PTHR21500">
    <property type="entry name" value="TUBULIN-SPECIFIC CHAPERONE A"/>
    <property type="match status" value="1"/>
</dbReference>
<accession>A0A1V9XZN5</accession>
<dbReference type="SUPFAM" id="SSF46988">
    <property type="entry name" value="Tubulin chaperone cofactor A"/>
    <property type="match status" value="1"/>
</dbReference>
<evidence type="ECO:0000256" key="7">
    <source>
        <dbReference type="SAM" id="Coils"/>
    </source>
</evidence>
<dbReference type="OrthoDB" id="296187at2759"/>
<dbReference type="STRING" id="418985.A0A1V9XZN5"/>
<dbReference type="GO" id="GO:0007023">
    <property type="term" value="P:post-chaperonin tubulin folding pathway"/>
    <property type="evidence" value="ECO:0007669"/>
    <property type="project" value="UniProtKB-UniRule"/>
</dbReference>
<protein>
    <recommendedName>
        <fullName evidence="3 6">Tubulin-specific chaperone A</fullName>
    </recommendedName>
</protein>
<comment type="subcellular location">
    <subcellularLocation>
        <location evidence="6">Cytoplasm</location>
        <location evidence="6">Cytoskeleton</location>
    </subcellularLocation>
</comment>
<evidence type="ECO:0000256" key="2">
    <source>
        <dbReference type="ARBA" id="ARBA00006806"/>
    </source>
</evidence>
<dbReference type="GO" id="GO:0005874">
    <property type="term" value="C:microtubule"/>
    <property type="evidence" value="ECO:0007669"/>
    <property type="project" value="UniProtKB-KW"/>
</dbReference>
<proteinExistence type="inferred from homology"/>
<keyword evidence="6" id="KW-0963">Cytoplasm</keyword>
<dbReference type="Pfam" id="PF02970">
    <property type="entry name" value="TBCA"/>
    <property type="match status" value="1"/>
</dbReference>
<evidence type="ECO:0000313" key="8">
    <source>
        <dbReference type="EMBL" id="OQR78929.1"/>
    </source>
</evidence>
<dbReference type="PANTHER" id="PTHR21500:SF0">
    <property type="entry name" value="TUBULIN-SPECIFIC CHAPERONE A"/>
    <property type="match status" value="1"/>
</dbReference>
<dbReference type="GO" id="GO:0005829">
    <property type="term" value="C:cytosol"/>
    <property type="evidence" value="ECO:0007669"/>
    <property type="project" value="TreeGrafter"/>
</dbReference>
<organism evidence="8 9">
    <name type="scientific">Tropilaelaps mercedesae</name>
    <dbReference type="NCBI Taxonomy" id="418985"/>
    <lineage>
        <taxon>Eukaryota</taxon>
        <taxon>Metazoa</taxon>
        <taxon>Ecdysozoa</taxon>
        <taxon>Arthropoda</taxon>
        <taxon>Chelicerata</taxon>
        <taxon>Arachnida</taxon>
        <taxon>Acari</taxon>
        <taxon>Parasitiformes</taxon>
        <taxon>Mesostigmata</taxon>
        <taxon>Gamasina</taxon>
        <taxon>Dermanyssoidea</taxon>
        <taxon>Laelapidae</taxon>
        <taxon>Tropilaelaps</taxon>
    </lineage>
</organism>
<comment type="function">
    <text evidence="1">Tubulin-folding protein; involved in the early step of the tubulin folding pathway.</text>
</comment>
<dbReference type="GO" id="GO:0048487">
    <property type="term" value="F:beta-tubulin binding"/>
    <property type="evidence" value="ECO:0007669"/>
    <property type="project" value="InterPro"/>
</dbReference>
<dbReference type="InterPro" id="IPR036126">
    <property type="entry name" value="TBCA_sf"/>
</dbReference>
<keyword evidence="9" id="KW-1185">Reference proteome</keyword>
<dbReference type="Gene3D" id="1.20.58.90">
    <property type="match status" value="1"/>
</dbReference>
<keyword evidence="7" id="KW-0175">Coiled coil</keyword>
<comment type="caution">
    <text evidence="8">The sequence shown here is derived from an EMBL/GenBank/DDBJ whole genome shotgun (WGS) entry which is preliminary data.</text>
</comment>
<name>A0A1V9XZN5_9ACAR</name>
<dbReference type="Proteomes" id="UP000192247">
    <property type="component" value="Unassembled WGS sequence"/>
</dbReference>
<reference evidence="8 9" key="1">
    <citation type="journal article" date="2017" name="Gigascience">
        <title>Draft genome of the honey bee ectoparasitic mite, Tropilaelaps mercedesae, is shaped by the parasitic life history.</title>
        <authorList>
            <person name="Dong X."/>
            <person name="Armstrong S.D."/>
            <person name="Xia D."/>
            <person name="Makepeace B.L."/>
            <person name="Darby A.C."/>
            <person name="Kadowaki T."/>
        </authorList>
    </citation>
    <scope>NUCLEOTIDE SEQUENCE [LARGE SCALE GENOMIC DNA]</scope>
    <source>
        <strain evidence="8">Wuxi-XJTLU</strain>
    </source>
</reference>
<keyword evidence="6" id="KW-0493">Microtubule</keyword>
<dbReference type="FunCoup" id="A0A1V9XZN5">
    <property type="interactions" value="942"/>
</dbReference>
<dbReference type="GO" id="GO:0007021">
    <property type="term" value="P:tubulin complex assembly"/>
    <property type="evidence" value="ECO:0007669"/>
    <property type="project" value="UniProtKB-UniRule"/>
</dbReference>